<dbReference type="Pfam" id="PF00295">
    <property type="entry name" value="Glyco_hydro_28"/>
    <property type="match status" value="1"/>
</dbReference>
<dbReference type="GO" id="GO:0005975">
    <property type="term" value="P:carbohydrate metabolic process"/>
    <property type="evidence" value="ECO:0007669"/>
    <property type="project" value="InterPro"/>
</dbReference>
<dbReference type="PANTHER" id="PTHR31375">
    <property type="match status" value="1"/>
</dbReference>
<evidence type="ECO:0000256" key="4">
    <source>
        <dbReference type="ARBA" id="ARBA00022525"/>
    </source>
</evidence>
<evidence type="ECO:0000313" key="11">
    <source>
        <dbReference type="EMBL" id="KAK7303531.1"/>
    </source>
</evidence>
<keyword evidence="6 9" id="KW-0326">Glycosidase</keyword>
<dbReference type="Proteomes" id="UP001359559">
    <property type="component" value="Unassembled WGS sequence"/>
</dbReference>
<keyword evidence="7" id="KW-0961">Cell wall biogenesis/degradation</keyword>
<keyword evidence="5 9" id="KW-0378">Hydrolase</keyword>
<proteinExistence type="inferred from homology"/>
<dbReference type="SUPFAM" id="SSF51126">
    <property type="entry name" value="Pectin lyase-like"/>
    <property type="match status" value="1"/>
</dbReference>
<keyword evidence="10" id="KW-0732">Signal</keyword>
<dbReference type="InterPro" id="IPR011050">
    <property type="entry name" value="Pectin_lyase_fold/virulence"/>
</dbReference>
<evidence type="ECO:0000256" key="8">
    <source>
        <dbReference type="PROSITE-ProRule" id="PRU10052"/>
    </source>
</evidence>
<dbReference type="EMBL" id="JAYKXN010000003">
    <property type="protein sequence ID" value="KAK7303531.1"/>
    <property type="molecule type" value="Genomic_DNA"/>
</dbReference>
<evidence type="ECO:0000256" key="1">
    <source>
        <dbReference type="ARBA" id="ARBA00004191"/>
    </source>
</evidence>
<comment type="caution">
    <text evidence="11">The sequence shown here is derived from an EMBL/GenBank/DDBJ whole genome shotgun (WGS) entry which is preliminary data.</text>
</comment>
<comment type="subcellular location">
    <subcellularLocation>
        <location evidence="1">Secreted</location>
        <location evidence="1">Cell wall</location>
    </subcellularLocation>
</comment>
<feature type="active site" evidence="8">
    <location>
        <position position="244"/>
    </location>
</feature>
<evidence type="ECO:0000256" key="3">
    <source>
        <dbReference type="ARBA" id="ARBA00022512"/>
    </source>
</evidence>
<dbReference type="FunFam" id="2.160.20.10:FF:000004">
    <property type="entry name" value="Pectin lyase-like superfamily protein"/>
    <property type="match status" value="1"/>
</dbReference>
<organism evidence="11 12">
    <name type="scientific">Clitoria ternatea</name>
    <name type="common">Butterfly pea</name>
    <dbReference type="NCBI Taxonomy" id="43366"/>
    <lineage>
        <taxon>Eukaryota</taxon>
        <taxon>Viridiplantae</taxon>
        <taxon>Streptophyta</taxon>
        <taxon>Embryophyta</taxon>
        <taxon>Tracheophyta</taxon>
        <taxon>Spermatophyta</taxon>
        <taxon>Magnoliopsida</taxon>
        <taxon>eudicotyledons</taxon>
        <taxon>Gunneridae</taxon>
        <taxon>Pentapetalae</taxon>
        <taxon>rosids</taxon>
        <taxon>fabids</taxon>
        <taxon>Fabales</taxon>
        <taxon>Fabaceae</taxon>
        <taxon>Papilionoideae</taxon>
        <taxon>50 kb inversion clade</taxon>
        <taxon>NPAAA clade</taxon>
        <taxon>indigoferoid/millettioid clade</taxon>
        <taxon>Phaseoleae</taxon>
        <taxon>Clitoria</taxon>
    </lineage>
</organism>
<dbReference type="GO" id="GO:0004650">
    <property type="term" value="F:polygalacturonase activity"/>
    <property type="evidence" value="ECO:0007669"/>
    <property type="project" value="InterPro"/>
</dbReference>
<dbReference type="GO" id="GO:0071555">
    <property type="term" value="P:cell wall organization"/>
    <property type="evidence" value="ECO:0007669"/>
    <property type="project" value="UniProtKB-KW"/>
</dbReference>
<evidence type="ECO:0000256" key="10">
    <source>
        <dbReference type="SAM" id="SignalP"/>
    </source>
</evidence>
<evidence type="ECO:0000256" key="6">
    <source>
        <dbReference type="ARBA" id="ARBA00023295"/>
    </source>
</evidence>
<evidence type="ECO:0008006" key="13">
    <source>
        <dbReference type="Google" id="ProtNLM"/>
    </source>
</evidence>
<feature type="chain" id="PRO_5042828819" description="Polygalacturonase" evidence="10">
    <location>
        <begin position="24"/>
        <end position="471"/>
    </location>
</feature>
<gene>
    <name evidence="11" type="ORF">RJT34_14438</name>
</gene>
<evidence type="ECO:0000313" key="12">
    <source>
        <dbReference type="Proteomes" id="UP001359559"/>
    </source>
</evidence>
<dbReference type="InterPro" id="IPR000743">
    <property type="entry name" value="Glyco_hydro_28"/>
</dbReference>
<dbReference type="AlphaFoldDB" id="A0AAN9PMF8"/>
<dbReference type="Gene3D" id="2.160.20.10">
    <property type="entry name" value="Single-stranded right-handed beta-helix, Pectin lyase-like"/>
    <property type="match status" value="1"/>
</dbReference>
<feature type="signal peptide" evidence="10">
    <location>
        <begin position="1"/>
        <end position="23"/>
    </location>
</feature>
<name>A0AAN9PMF8_CLITE</name>
<evidence type="ECO:0000256" key="5">
    <source>
        <dbReference type="ARBA" id="ARBA00022801"/>
    </source>
</evidence>
<keyword evidence="4" id="KW-0964">Secreted</keyword>
<keyword evidence="3" id="KW-0134">Cell wall</keyword>
<dbReference type="InterPro" id="IPR012334">
    <property type="entry name" value="Pectin_lyas_fold"/>
</dbReference>
<protein>
    <recommendedName>
        <fullName evidence="13">Polygalacturonase</fullName>
    </recommendedName>
</protein>
<comment type="similarity">
    <text evidence="2 9">Belongs to the glycosyl hydrolase 28 family.</text>
</comment>
<evidence type="ECO:0000256" key="9">
    <source>
        <dbReference type="RuleBase" id="RU361169"/>
    </source>
</evidence>
<sequence>MGKAGKTLHMILLICSMLNSSLAKSSIYNVVEFGAKPDGISDSTKGLLGAWKKACGSMKPARIVVPQGHFLVARAVTFDGKSCVNKAISITIHGTLLAPSDYTLIGNALCWLNFYRVSGVSIHGGVLDARATSLWHCKISSKTNCPIGAASLGLRNSDNIVISGLTSLNSQMFHIIINGCEKVIMHGVKIIAPGNSPNTDGIHVEFSSHVTILKPRIRTGDDCISIGPGTSHLWIENVACGPGHGISIGSLGWDLREPGVKNVTVRKAVFLKTQNGFRIKSWGRPSSGFVKDVHFENATMNDVQNPIVIDQNYCPYHNHCPNQASGVEVSDVTYKEIHGTSATRVAVKFDCSSEHPCQRITLEDVKLTYKNHDPQAMCNHAHETALGIVQPQISCLKNEAVDVISKIYDFARLEDEVDFLTTQSEQERQKMKNIKLGDVFKSKEIILAFLVGAGLQVPETKGLTFDEVELI</sequence>
<dbReference type="PROSITE" id="PS00502">
    <property type="entry name" value="POLYGALACTURONASE"/>
    <property type="match status" value="1"/>
</dbReference>
<accession>A0AAN9PMF8</accession>
<evidence type="ECO:0000256" key="2">
    <source>
        <dbReference type="ARBA" id="ARBA00008834"/>
    </source>
</evidence>
<evidence type="ECO:0000256" key="7">
    <source>
        <dbReference type="ARBA" id="ARBA00023316"/>
    </source>
</evidence>
<reference evidence="11 12" key="1">
    <citation type="submission" date="2024-01" db="EMBL/GenBank/DDBJ databases">
        <title>The genomes of 5 underutilized Papilionoideae crops provide insights into root nodulation and disease resistance.</title>
        <authorList>
            <person name="Yuan L."/>
        </authorList>
    </citation>
    <scope>NUCLEOTIDE SEQUENCE [LARGE SCALE GENOMIC DNA]</scope>
    <source>
        <strain evidence="11">LY-2023</strain>
        <tissue evidence="11">Leaf</tissue>
    </source>
</reference>
<keyword evidence="12" id="KW-1185">Reference proteome</keyword>